<protein>
    <submittedName>
        <fullName evidence="2">Uncharacterized protein</fullName>
    </submittedName>
</protein>
<evidence type="ECO:0000313" key="4">
    <source>
        <dbReference type="Proteomes" id="UP001247581"/>
    </source>
</evidence>
<evidence type="ECO:0000313" key="3">
    <source>
        <dbReference type="Proteomes" id="UP000236598"/>
    </source>
</evidence>
<organism evidence="2 3">
    <name type="scientific">Escherichia coli</name>
    <dbReference type="NCBI Taxonomy" id="562"/>
    <lineage>
        <taxon>Bacteria</taxon>
        <taxon>Pseudomonadati</taxon>
        <taxon>Pseudomonadota</taxon>
        <taxon>Gammaproteobacteria</taxon>
        <taxon>Enterobacterales</taxon>
        <taxon>Enterobacteriaceae</taxon>
        <taxon>Escherichia</taxon>
    </lineage>
</organism>
<reference evidence="2 3" key="1">
    <citation type="submission" date="2018-01" db="EMBL/GenBank/DDBJ databases">
        <title>Draft Genomic Sequencing Of Potential Extraintestinal Pathogenic Escherichia coli B8S18 Isolated From Retail Chicken Skin.</title>
        <authorList>
            <person name="Xu A."/>
            <person name="Tilman S."/>
            <person name="Wisser-Parker K."/>
            <person name="Sheen S."/>
            <person name="Sommers C."/>
        </authorList>
    </citation>
    <scope>NUCLEOTIDE SEQUENCE [LARGE SCALE GENOMIC DNA]</scope>
    <source>
        <strain evidence="2 3">B8S18Com</strain>
    </source>
</reference>
<reference evidence="1 4" key="2">
    <citation type="submission" date="2022-07" db="EMBL/GenBank/DDBJ databases">
        <title>The wastewater resistome of Residential Aged Care Facilities indicates a role of antimicrobial stewardship in reducing resistance.</title>
        <authorList>
            <person name="Sapula S."/>
            <person name="Hart B.J."/>
            <person name="Henrietta V."/>
            <person name="Amsalu A."/>
            <person name="Jon W."/>
            <person name="Siderius N."/>
            <person name="Nguyen L."/>
            <person name="Turnidge J."/>
            <person name="Gerber C."/>
        </authorList>
    </citation>
    <scope>NUCLEOTIDE SEQUENCE [LARGE SCALE GENOMIC DNA]</scope>
    <source>
        <strain evidence="1 4">ECA685</strain>
    </source>
</reference>
<comment type="caution">
    <text evidence="2">The sequence shown here is derived from an EMBL/GenBank/DDBJ whole genome shotgun (WGS) entry which is preliminary data.</text>
</comment>
<gene>
    <name evidence="2" type="ORF">C2M16_03580</name>
    <name evidence="1" type="ORF">NQD80_15520</name>
</gene>
<dbReference type="Proteomes" id="UP000236598">
    <property type="component" value="Unassembled WGS sequence"/>
</dbReference>
<accession>A0A2K3TYP9</accession>
<sequence length="66" mass="7644">MMYSVTFDDTGRVEDIELEREVRAGDRLSLNIDGLDGIYIVMTVSGPIYENVCVPMNIRVQKYWKQ</sequence>
<proteinExistence type="predicted"/>
<dbReference type="Proteomes" id="UP001247581">
    <property type="component" value="Unassembled WGS sequence"/>
</dbReference>
<evidence type="ECO:0000313" key="1">
    <source>
        <dbReference type="EMBL" id="MDR6047208.1"/>
    </source>
</evidence>
<name>A0A2K3TYP9_ECOLX</name>
<dbReference type="RefSeq" id="WP_021567492.1">
    <property type="nucleotide sequence ID" value="NZ_CAJUZU010000005.1"/>
</dbReference>
<evidence type="ECO:0000313" key="2">
    <source>
        <dbReference type="EMBL" id="PNY69446.1"/>
    </source>
</evidence>
<dbReference type="EMBL" id="JANIDP010000044">
    <property type="protein sequence ID" value="MDR6047208.1"/>
    <property type="molecule type" value="Genomic_DNA"/>
</dbReference>
<dbReference type="EMBL" id="PPHQ01000002">
    <property type="protein sequence ID" value="PNY69446.1"/>
    <property type="molecule type" value="Genomic_DNA"/>
</dbReference>
<dbReference type="AlphaFoldDB" id="A0A2K3TYP9"/>